<evidence type="ECO:0000313" key="4">
    <source>
        <dbReference type="Proteomes" id="UP000026961"/>
    </source>
</evidence>
<keyword evidence="2" id="KW-0812">Transmembrane</keyword>
<feature type="transmembrane region" description="Helical" evidence="2">
    <location>
        <begin position="126"/>
        <end position="144"/>
    </location>
</feature>
<dbReference type="Proteomes" id="UP000026961">
    <property type="component" value="Chromosome 9"/>
</dbReference>
<keyword evidence="2" id="KW-1133">Transmembrane helix</keyword>
<keyword evidence="4" id="KW-1185">Reference proteome</keyword>
<reference evidence="3" key="1">
    <citation type="submission" date="2015-04" db="UniProtKB">
        <authorList>
            <consortium name="EnsemblPlants"/>
        </authorList>
    </citation>
    <scope>IDENTIFICATION</scope>
</reference>
<protein>
    <submittedName>
        <fullName evidence="3">Uncharacterized protein</fullName>
    </submittedName>
</protein>
<evidence type="ECO:0000256" key="1">
    <source>
        <dbReference type="SAM" id="MobiDB-lite"/>
    </source>
</evidence>
<accession>A0A0E0B2G2</accession>
<feature type="region of interest" description="Disordered" evidence="1">
    <location>
        <begin position="1"/>
        <end position="33"/>
    </location>
</feature>
<dbReference type="AlphaFoldDB" id="A0A0E0B2G2"/>
<proteinExistence type="predicted"/>
<reference evidence="3" key="2">
    <citation type="submission" date="2018-05" db="EMBL/GenBank/DDBJ databases">
        <title>OgluRS3 (Oryza glumaepatula Reference Sequence Version 3).</title>
        <authorList>
            <person name="Zhang J."/>
            <person name="Kudrna D."/>
            <person name="Lee S."/>
            <person name="Talag J."/>
            <person name="Welchert J."/>
            <person name="Wing R.A."/>
        </authorList>
    </citation>
    <scope>NUCLEOTIDE SEQUENCE [LARGE SCALE GENOMIC DNA]</scope>
</reference>
<organism evidence="3">
    <name type="scientific">Oryza glumipatula</name>
    <dbReference type="NCBI Taxonomy" id="40148"/>
    <lineage>
        <taxon>Eukaryota</taxon>
        <taxon>Viridiplantae</taxon>
        <taxon>Streptophyta</taxon>
        <taxon>Embryophyta</taxon>
        <taxon>Tracheophyta</taxon>
        <taxon>Spermatophyta</taxon>
        <taxon>Magnoliopsida</taxon>
        <taxon>Liliopsida</taxon>
        <taxon>Poales</taxon>
        <taxon>Poaceae</taxon>
        <taxon>BOP clade</taxon>
        <taxon>Oryzoideae</taxon>
        <taxon>Oryzeae</taxon>
        <taxon>Oryzinae</taxon>
        <taxon>Oryza</taxon>
    </lineage>
</organism>
<keyword evidence="2" id="KW-0472">Membrane</keyword>
<sequence length="174" mass="18906">MGSAAGAGASVAARVCRRPSMDDPYPGLDDPSGARSTWDLAARRCQGLRLAPLPAVASAAPRRKSAPGDGIAVMSLTEKTRSKPSGLPARSTPLCRANRRREIQFQYLAMYSYSTSRRIWVRRDDVLPFIWISMLSAMAGGVVLKFSTRKFINYTNGEADLSHEGPGPSNYVRS</sequence>
<feature type="compositionally biased region" description="Low complexity" evidence="1">
    <location>
        <begin position="1"/>
        <end position="13"/>
    </location>
</feature>
<evidence type="ECO:0000313" key="3">
    <source>
        <dbReference type="EnsemblPlants" id="OGLUM09G09190.3"/>
    </source>
</evidence>
<name>A0A0E0B2G2_9ORYZ</name>
<evidence type="ECO:0000256" key="2">
    <source>
        <dbReference type="SAM" id="Phobius"/>
    </source>
</evidence>
<dbReference type="Gramene" id="OGLUM09G09190.3">
    <property type="protein sequence ID" value="OGLUM09G09190.3"/>
    <property type="gene ID" value="OGLUM09G09190"/>
</dbReference>
<dbReference type="EnsemblPlants" id="OGLUM09G09190.3">
    <property type="protein sequence ID" value="OGLUM09G09190.3"/>
    <property type="gene ID" value="OGLUM09G09190"/>
</dbReference>